<evidence type="ECO:0000313" key="10">
    <source>
        <dbReference type="EMBL" id="UWZ82620.1"/>
    </source>
</evidence>
<comment type="cofactor">
    <cofactor evidence="1">
        <name>Zn(2+)</name>
        <dbReference type="ChEBI" id="CHEBI:29105"/>
    </cofactor>
</comment>
<dbReference type="Pfam" id="PF01435">
    <property type="entry name" value="Peptidase_M48"/>
    <property type="match status" value="1"/>
</dbReference>
<dbReference type="KEGG" id="orp:MOP44_18860"/>
<dbReference type="Gene3D" id="3.30.2010.10">
    <property type="entry name" value="Metalloproteases ('zincins'), catalytic domain"/>
    <property type="match status" value="1"/>
</dbReference>
<keyword evidence="11" id="KW-1185">Reference proteome</keyword>
<dbReference type="AlphaFoldDB" id="A0A9J7BI54"/>
<dbReference type="InterPro" id="IPR051156">
    <property type="entry name" value="Mito/Outer_Membr_Metalloprot"/>
</dbReference>
<dbReference type="PANTHER" id="PTHR22726">
    <property type="entry name" value="METALLOENDOPEPTIDASE OMA1"/>
    <property type="match status" value="1"/>
</dbReference>
<dbReference type="Gene3D" id="3.40.1000.10">
    <property type="entry name" value="Mog1/PsbP, alpha/beta/alpha sandwich"/>
    <property type="match status" value="1"/>
</dbReference>
<keyword evidence="6 10" id="KW-0482">Metalloprotease</keyword>
<reference evidence="10" key="1">
    <citation type="submission" date="2021-04" db="EMBL/GenBank/DDBJ databases">
        <title>Phylogenetic analysis of Acidobacteriaceae.</title>
        <authorList>
            <person name="Qiu L."/>
            <person name="Zhang Q."/>
        </authorList>
    </citation>
    <scope>NUCLEOTIDE SEQUENCE</scope>
    <source>
        <strain evidence="10">DSM 25168</strain>
    </source>
</reference>
<evidence type="ECO:0000256" key="8">
    <source>
        <dbReference type="SAM" id="SignalP"/>
    </source>
</evidence>
<evidence type="ECO:0000256" key="4">
    <source>
        <dbReference type="ARBA" id="ARBA00022801"/>
    </source>
</evidence>
<dbReference type="GO" id="GO:0004222">
    <property type="term" value="F:metalloendopeptidase activity"/>
    <property type="evidence" value="ECO:0007669"/>
    <property type="project" value="InterPro"/>
</dbReference>
<keyword evidence="4 10" id="KW-0378">Hydrolase</keyword>
<accession>A0A9J7BI54</accession>
<gene>
    <name evidence="10" type="ORF">MOP44_18860</name>
</gene>
<dbReference type="RefSeq" id="WP_260791807.1">
    <property type="nucleotide sequence ID" value="NZ_CP093313.1"/>
</dbReference>
<feature type="region of interest" description="Disordered" evidence="7">
    <location>
        <begin position="300"/>
        <end position="336"/>
    </location>
</feature>
<dbReference type="GO" id="GO:0016020">
    <property type="term" value="C:membrane"/>
    <property type="evidence" value="ECO:0007669"/>
    <property type="project" value="TreeGrafter"/>
</dbReference>
<keyword evidence="5" id="KW-0862">Zinc</keyword>
<feature type="compositionally biased region" description="Low complexity" evidence="7">
    <location>
        <begin position="319"/>
        <end position="332"/>
    </location>
</feature>
<organism evidence="10 11">
    <name type="scientific">Occallatibacter riparius</name>
    <dbReference type="NCBI Taxonomy" id="1002689"/>
    <lineage>
        <taxon>Bacteria</taxon>
        <taxon>Pseudomonadati</taxon>
        <taxon>Acidobacteriota</taxon>
        <taxon>Terriglobia</taxon>
        <taxon>Terriglobales</taxon>
        <taxon>Acidobacteriaceae</taxon>
        <taxon>Occallatibacter</taxon>
    </lineage>
</organism>
<evidence type="ECO:0000256" key="2">
    <source>
        <dbReference type="ARBA" id="ARBA00022670"/>
    </source>
</evidence>
<feature type="compositionally biased region" description="Polar residues" evidence="7">
    <location>
        <begin position="308"/>
        <end position="318"/>
    </location>
</feature>
<evidence type="ECO:0000256" key="5">
    <source>
        <dbReference type="ARBA" id="ARBA00022833"/>
    </source>
</evidence>
<keyword evidence="3" id="KW-0479">Metal-binding</keyword>
<dbReference type="EMBL" id="CP093313">
    <property type="protein sequence ID" value="UWZ82620.1"/>
    <property type="molecule type" value="Genomic_DNA"/>
</dbReference>
<dbReference type="GO" id="GO:0046872">
    <property type="term" value="F:metal ion binding"/>
    <property type="evidence" value="ECO:0007669"/>
    <property type="project" value="UniProtKB-KW"/>
</dbReference>
<evidence type="ECO:0000256" key="6">
    <source>
        <dbReference type="ARBA" id="ARBA00023049"/>
    </source>
</evidence>
<name>A0A9J7BI54_9BACT</name>
<sequence length="510" mass="54495">MRFARNRTLIGTLAFSMVVLLAGAQAGGPVLPDPGNPHMSKDQQQQLGLQAAGQVYQQMPVLPDSSPETQYIRKLGMRLVAQIPPDRSWPFEFHVVAQKEINAFALPGGQMFVNIGTIEAAANEAQLAGVMGHEMSHVYMQHSAKQQYKAEWTEGLAGLAGAVLGSRGGMVGQLGQMGTQYGAGLMMLKYSRTDEAQADAVGAMILYKAGYDPRQLAEFFRMLEAQGGAPPQFLSDHPSPGNRLDAIKKEVAAWPPHKYLGDSPDFAQVRQHAKGVKSYNAQEIEAGAKNKQWESFNKSHGAVFNGPQPVNGTAQGTEQAQGSQGAPSQQSPVNAQRGTIAWSQVAPSDRYQMVDLGPIHIAHPENWNVIAPKKQGQSITIAPAAAVAGDGVGYGVVINGAAPKQQGMSIDALTDELVNTFQSGQAGMKKIGSTRTVQVAGVTGRSVQMQSPSPIPDANGKPQNERDQLVTVPQPDGSVIFLVFVAPESQFEQLHSAFNKILSSVSIDKD</sequence>
<dbReference type="Proteomes" id="UP001059380">
    <property type="component" value="Chromosome"/>
</dbReference>
<dbReference type="GO" id="GO:0051603">
    <property type="term" value="P:proteolysis involved in protein catabolic process"/>
    <property type="evidence" value="ECO:0007669"/>
    <property type="project" value="TreeGrafter"/>
</dbReference>
<evidence type="ECO:0000256" key="3">
    <source>
        <dbReference type="ARBA" id="ARBA00022723"/>
    </source>
</evidence>
<keyword evidence="2" id="KW-0645">Protease</keyword>
<feature type="signal peptide" evidence="8">
    <location>
        <begin position="1"/>
        <end position="26"/>
    </location>
</feature>
<protein>
    <submittedName>
        <fullName evidence="10">M48 family metalloprotease</fullName>
        <ecNumber evidence="10">3.4.24.-</ecNumber>
    </submittedName>
</protein>
<feature type="domain" description="Peptidase M48" evidence="9">
    <location>
        <begin position="80"/>
        <end position="250"/>
    </location>
</feature>
<proteinExistence type="predicted"/>
<evidence type="ECO:0000256" key="7">
    <source>
        <dbReference type="SAM" id="MobiDB-lite"/>
    </source>
</evidence>
<feature type="chain" id="PRO_5039891828" evidence="8">
    <location>
        <begin position="27"/>
        <end position="510"/>
    </location>
</feature>
<feature type="region of interest" description="Disordered" evidence="7">
    <location>
        <begin position="444"/>
        <end position="468"/>
    </location>
</feature>
<evidence type="ECO:0000313" key="11">
    <source>
        <dbReference type="Proteomes" id="UP001059380"/>
    </source>
</evidence>
<dbReference type="InterPro" id="IPR001915">
    <property type="entry name" value="Peptidase_M48"/>
</dbReference>
<dbReference type="EC" id="3.4.24.-" evidence="10"/>
<evidence type="ECO:0000259" key="9">
    <source>
        <dbReference type="Pfam" id="PF01435"/>
    </source>
</evidence>
<evidence type="ECO:0000256" key="1">
    <source>
        <dbReference type="ARBA" id="ARBA00001947"/>
    </source>
</evidence>
<dbReference type="PANTHER" id="PTHR22726:SF1">
    <property type="entry name" value="METALLOENDOPEPTIDASE OMA1, MITOCHONDRIAL"/>
    <property type="match status" value="1"/>
</dbReference>
<keyword evidence="8" id="KW-0732">Signal</keyword>